<keyword evidence="3" id="KW-1185">Reference proteome</keyword>
<organism evidence="2 3">
    <name type="scientific">Araneus ventricosus</name>
    <name type="common">Orbweaver spider</name>
    <name type="synonym">Epeira ventricosa</name>
    <dbReference type="NCBI Taxonomy" id="182803"/>
    <lineage>
        <taxon>Eukaryota</taxon>
        <taxon>Metazoa</taxon>
        <taxon>Ecdysozoa</taxon>
        <taxon>Arthropoda</taxon>
        <taxon>Chelicerata</taxon>
        <taxon>Arachnida</taxon>
        <taxon>Araneae</taxon>
        <taxon>Araneomorphae</taxon>
        <taxon>Entelegynae</taxon>
        <taxon>Araneoidea</taxon>
        <taxon>Araneidae</taxon>
        <taxon>Araneus</taxon>
    </lineage>
</organism>
<dbReference type="PANTHER" id="PTHR33198">
    <property type="entry name" value="ANK_REP_REGION DOMAIN-CONTAINING PROTEIN-RELATED"/>
    <property type="match status" value="1"/>
</dbReference>
<feature type="domain" description="Retrotransposon gag" evidence="1">
    <location>
        <begin position="57"/>
        <end position="137"/>
    </location>
</feature>
<evidence type="ECO:0000313" key="3">
    <source>
        <dbReference type="Proteomes" id="UP000499080"/>
    </source>
</evidence>
<dbReference type="PANTHER" id="PTHR33198:SF19">
    <property type="entry name" value="CCHC-TYPE DOMAIN-CONTAINING PROTEIN"/>
    <property type="match status" value="1"/>
</dbReference>
<evidence type="ECO:0000259" key="1">
    <source>
        <dbReference type="Pfam" id="PF03732"/>
    </source>
</evidence>
<comment type="caution">
    <text evidence="2">The sequence shown here is derived from an EMBL/GenBank/DDBJ whole genome shotgun (WGS) entry which is preliminary data.</text>
</comment>
<evidence type="ECO:0000313" key="2">
    <source>
        <dbReference type="EMBL" id="GBM70961.1"/>
    </source>
</evidence>
<dbReference type="OrthoDB" id="6432042at2759"/>
<proteinExistence type="predicted"/>
<reference evidence="2 3" key="1">
    <citation type="journal article" date="2019" name="Sci. Rep.">
        <title>Orb-weaving spider Araneus ventricosus genome elucidates the spidroin gene catalogue.</title>
        <authorList>
            <person name="Kono N."/>
            <person name="Nakamura H."/>
            <person name="Ohtoshi R."/>
            <person name="Moran D.A.P."/>
            <person name="Shinohara A."/>
            <person name="Yoshida Y."/>
            <person name="Fujiwara M."/>
            <person name="Mori M."/>
            <person name="Tomita M."/>
            <person name="Arakawa K."/>
        </authorList>
    </citation>
    <scope>NUCLEOTIDE SEQUENCE [LARGE SCALE GENOMIC DNA]</scope>
</reference>
<accession>A0A4Y2HZT4</accession>
<name>A0A4Y2HZT4_ARAVE</name>
<dbReference type="InterPro" id="IPR005162">
    <property type="entry name" value="Retrotrans_gag_dom"/>
</dbReference>
<dbReference type="Proteomes" id="UP000499080">
    <property type="component" value="Unassembled WGS sequence"/>
</dbReference>
<dbReference type="EMBL" id="BGPR01002284">
    <property type="protein sequence ID" value="GBM70961.1"/>
    <property type="molecule type" value="Genomic_DNA"/>
</dbReference>
<sequence>MTLPESLQLEPFNAEVETFASYLDQLEMFFETNNVPDDKVPTVITLLLVKTFALLTNLVESVEPKDKSFQELTAILEKQLNPNTLVISERFRFHKLNQTEGESVAEFCIQLKKLSTNCEFGHLLNDSLRDRFVCGLRSETIQKKL</sequence>
<protein>
    <recommendedName>
        <fullName evidence="1">Retrotransposon gag domain-containing protein</fullName>
    </recommendedName>
</protein>
<dbReference type="AlphaFoldDB" id="A0A4Y2HZT4"/>
<dbReference type="Pfam" id="PF03732">
    <property type="entry name" value="Retrotrans_gag"/>
    <property type="match status" value="1"/>
</dbReference>
<gene>
    <name evidence="2" type="ORF">AVEN_112011_1</name>
</gene>